<feature type="region of interest" description="Disordered" evidence="1">
    <location>
        <begin position="492"/>
        <end position="559"/>
    </location>
</feature>
<reference evidence="2" key="1">
    <citation type="submission" date="2023-10" db="EMBL/GenBank/DDBJ databases">
        <authorList>
            <person name="Hackl T."/>
        </authorList>
    </citation>
    <scope>NUCLEOTIDE SEQUENCE</scope>
</reference>
<feature type="compositionally biased region" description="Low complexity" evidence="1">
    <location>
        <begin position="502"/>
        <end position="517"/>
    </location>
</feature>
<gene>
    <name evidence="2" type="ORF">KHLLAP_LOCUS9811</name>
</gene>
<protein>
    <submittedName>
        <fullName evidence="2">Uu.00g143690.m01.CDS01</fullName>
    </submittedName>
</protein>
<dbReference type="EMBL" id="CAUWAG010000012">
    <property type="protein sequence ID" value="CAJ2509343.1"/>
    <property type="molecule type" value="Genomic_DNA"/>
</dbReference>
<evidence type="ECO:0000313" key="2">
    <source>
        <dbReference type="EMBL" id="CAJ2509343.1"/>
    </source>
</evidence>
<dbReference type="Proteomes" id="UP001295740">
    <property type="component" value="Unassembled WGS sequence"/>
</dbReference>
<feature type="region of interest" description="Disordered" evidence="1">
    <location>
        <begin position="419"/>
        <end position="455"/>
    </location>
</feature>
<organism evidence="2 3">
    <name type="scientific">Anthostomella pinea</name>
    <dbReference type="NCBI Taxonomy" id="933095"/>
    <lineage>
        <taxon>Eukaryota</taxon>
        <taxon>Fungi</taxon>
        <taxon>Dikarya</taxon>
        <taxon>Ascomycota</taxon>
        <taxon>Pezizomycotina</taxon>
        <taxon>Sordariomycetes</taxon>
        <taxon>Xylariomycetidae</taxon>
        <taxon>Xylariales</taxon>
        <taxon>Xylariaceae</taxon>
        <taxon>Anthostomella</taxon>
    </lineage>
</organism>
<sequence length="674" mass="71948">MGIGTGIGIITGFYRDFYKCYNKGSGEGINKGSIIIIDVVVDNTSFNVMCSNSIFGGGFLTGPDAVAAPFLRKRLFQFDDCLFQQRALAGHYYTIANAVQRDAEAFLKAWAEENVPKAKHSEALEGYMQRHAIQHLRHRRFKAGCRKNHLHGVPSAAHLGATVAGTVSASFFAAVCVRLRHAEVEEAMIQIIQAADALRLINQQRLMIASLRKIQQKVAWCRGMDEVVFCELFCRLIEAIVEYNKRTQPPFDRDQHCALAKAGLPPSGLPQHIRREHAGHADGPYNEPTSSGRCAFRWLEDLDKWGKKKSERKEKRGSLVMTFKWLAKNCSVKKLGRRIDDWPGNAWENSADGADGGRDRRCFWANALWFFDNYKDNCTDSINNENKNTPAIAITIAITIATMNVHGPASSVPAAAAAPVSGSSVPSAADAAPGSGTGSTSGSASASSSSPGSATTNLAAVASSALALGSVTPVPTVAPPHAAHAVPVLDAPSSPSLAQAESSRSTPPAPTSPGTSPQESPTAKHTRKLPTLETACKSKAQRPLGDDEHVGGRGGSPIILGEDVADVQFGNEDHGVDSAEADDRVTSGQADADEPGAALPAVLGGPAAPVIALKRVSLNRADQLWNTPDGIRLDSESMEAGDCHEIHACALSRSSAVLLPSKSTRYTRLRLSPR</sequence>
<name>A0AAI8VRL8_9PEZI</name>
<evidence type="ECO:0000313" key="3">
    <source>
        <dbReference type="Proteomes" id="UP001295740"/>
    </source>
</evidence>
<keyword evidence="3" id="KW-1185">Reference proteome</keyword>
<accession>A0AAI8VRL8</accession>
<dbReference type="AlphaFoldDB" id="A0AAI8VRL8"/>
<comment type="caution">
    <text evidence="2">The sequence shown here is derived from an EMBL/GenBank/DDBJ whole genome shotgun (WGS) entry which is preliminary data.</text>
</comment>
<evidence type="ECO:0000256" key="1">
    <source>
        <dbReference type="SAM" id="MobiDB-lite"/>
    </source>
</evidence>
<proteinExistence type="predicted"/>